<dbReference type="Pfam" id="PF13622">
    <property type="entry name" value="4HBT_3"/>
    <property type="match status" value="1"/>
</dbReference>
<evidence type="ECO:0000259" key="2">
    <source>
        <dbReference type="Pfam" id="PF20789"/>
    </source>
</evidence>
<gene>
    <name evidence="3" type="ORF">MEBOL_003374</name>
</gene>
<organism evidence="3 4">
    <name type="scientific">Melittangium boletus DSM 14713</name>
    <dbReference type="NCBI Taxonomy" id="1294270"/>
    <lineage>
        <taxon>Bacteria</taxon>
        <taxon>Pseudomonadati</taxon>
        <taxon>Myxococcota</taxon>
        <taxon>Myxococcia</taxon>
        <taxon>Myxococcales</taxon>
        <taxon>Cystobacterineae</taxon>
        <taxon>Archangiaceae</taxon>
        <taxon>Melittangium</taxon>
    </lineage>
</organism>
<dbReference type="InterPro" id="IPR049450">
    <property type="entry name" value="ACOT8-like_C"/>
</dbReference>
<dbReference type="KEGG" id="mbd:MEBOL_003374"/>
<feature type="domain" description="Acyl-CoA thioesterase-like N-terminal HotDog" evidence="1">
    <location>
        <begin position="29"/>
        <end position="113"/>
    </location>
</feature>
<dbReference type="Pfam" id="PF20789">
    <property type="entry name" value="4HBT_3C"/>
    <property type="match status" value="1"/>
</dbReference>
<dbReference type="Proteomes" id="UP000217289">
    <property type="component" value="Chromosome"/>
</dbReference>
<proteinExistence type="predicted"/>
<dbReference type="InterPro" id="IPR042171">
    <property type="entry name" value="Acyl-CoA_hotdog"/>
</dbReference>
<sequence>MTDTLEQTPFATATTWKALGEGRYAGNIHPRWFQGRGSYGGLLGGVLLRSMMRELNEPARSPRSFTVHFCGPVSEADALITVRLERGGRQVSHLSARLEQDGKVACLATATFALPRDTSLVFTDARSPEAPPPGDIPSIPNEFLPAFGAHFDYRWFQGLPFSGSTESRMAGWIRPRQPEPIDAPLMVGLLDAFPSAAFARVDGFCNGATMDYTAHFYAPLPLVAAPDAFFLRTSHARHAADGYADDLAEVWDERGQLLAQLRQMAAIFPPSR</sequence>
<protein>
    <recommendedName>
        <fullName evidence="5">TesB-like acyl-CoA thioesterase 1</fullName>
    </recommendedName>
</protein>
<dbReference type="InterPro" id="IPR052389">
    <property type="entry name" value="Sec_Metab_Biosynth-Assoc"/>
</dbReference>
<dbReference type="Gene3D" id="2.40.160.210">
    <property type="entry name" value="Acyl-CoA thioesterase, double hotdog domain"/>
    <property type="match status" value="1"/>
</dbReference>
<dbReference type="InterPro" id="IPR029069">
    <property type="entry name" value="HotDog_dom_sf"/>
</dbReference>
<dbReference type="InterPro" id="IPR049449">
    <property type="entry name" value="TesB_ACOT8-like_N"/>
</dbReference>
<dbReference type="SUPFAM" id="SSF54637">
    <property type="entry name" value="Thioesterase/thiol ester dehydrase-isomerase"/>
    <property type="match status" value="2"/>
</dbReference>
<evidence type="ECO:0000313" key="3">
    <source>
        <dbReference type="EMBL" id="ATB29919.1"/>
    </source>
</evidence>
<dbReference type="RefSeq" id="WP_095978428.1">
    <property type="nucleotide sequence ID" value="NZ_CP022163.1"/>
</dbReference>
<keyword evidence="4" id="KW-1185">Reference proteome</keyword>
<name>A0A250IDJ5_9BACT</name>
<feature type="domain" description="Acyl-CoA thioesterase-like C-terminal" evidence="2">
    <location>
        <begin position="134"/>
        <end position="266"/>
    </location>
</feature>
<dbReference type="PANTHER" id="PTHR38110:SF1">
    <property type="entry name" value="THIOESTERASE DOMAIN-CONTAINING PROTEIN"/>
    <property type="match status" value="1"/>
</dbReference>
<reference evidence="3 4" key="1">
    <citation type="submission" date="2017-06" db="EMBL/GenBank/DDBJ databases">
        <authorList>
            <person name="Kim H.J."/>
            <person name="Triplett B.A."/>
        </authorList>
    </citation>
    <scope>NUCLEOTIDE SEQUENCE [LARGE SCALE GENOMIC DNA]</scope>
    <source>
        <strain evidence="3 4">DSM 14713</strain>
    </source>
</reference>
<dbReference type="PANTHER" id="PTHR38110">
    <property type="entry name" value="CHROMOSOME 23, WHOLE GENOME SHOTGUN SEQUENCE"/>
    <property type="match status" value="1"/>
</dbReference>
<dbReference type="OrthoDB" id="4370297at2"/>
<evidence type="ECO:0000259" key="1">
    <source>
        <dbReference type="Pfam" id="PF13622"/>
    </source>
</evidence>
<evidence type="ECO:0000313" key="4">
    <source>
        <dbReference type="Proteomes" id="UP000217289"/>
    </source>
</evidence>
<accession>A0A250IDJ5</accession>
<dbReference type="EMBL" id="CP022163">
    <property type="protein sequence ID" value="ATB29919.1"/>
    <property type="molecule type" value="Genomic_DNA"/>
</dbReference>
<dbReference type="AlphaFoldDB" id="A0A250IDJ5"/>
<evidence type="ECO:0008006" key="5">
    <source>
        <dbReference type="Google" id="ProtNLM"/>
    </source>
</evidence>